<dbReference type="PANTHER" id="PTHR43433:SF5">
    <property type="entry name" value="AB HYDROLASE-1 DOMAIN-CONTAINING PROTEIN"/>
    <property type="match status" value="1"/>
</dbReference>
<dbReference type="Proteomes" id="UP000515512">
    <property type="component" value="Chromosome"/>
</dbReference>
<dbReference type="AlphaFoldDB" id="A0A7D6V6S7"/>
<dbReference type="RefSeq" id="WP_181578999.1">
    <property type="nucleotide sequence ID" value="NZ_CP059399.1"/>
</dbReference>
<proteinExistence type="predicted"/>
<dbReference type="InterPro" id="IPR000073">
    <property type="entry name" value="AB_hydrolase_1"/>
</dbReference>
<dbReference type="Pfam" id="PF12697">
    <property type="entry name" value="Abhydrolase_6"/>
    <property type="match status" value="1"/>
</dbReference>
<reference evidence="2 3" key="1">
    <citation type="submission" date="2020-07" db="EMBL/GenBank/DDBJ databases">
        <authorList>
            <person name="Zhuang K."/>
            <person name="Ran Y."/>
        </authorList>
    </citation>
    <scope>NUCLEOTIDE SEQUENCE [LARGE SCALE GENOMIC DNA]</scope>
    <source>
        <strain evidence="2 3">WCH-YHL-001</strain>
    </source>
</reference>
<dbReference type="InterPro" id="IPR029058">
    <property type="entry name" value="AB_hydrolase_fold"/>
</dbReference>
<dbReference type="Gene3D" id="3.40.50.1820">
    <property type="entry name" value="alpha/beta hydrolase"/>
    <property type="match status" value="1"/>
</dbReference>
<dbReference type="PANTHER" id="PTHR43433">
    <property type="entry name" value="HYDROLASE, ALPHA/BETA FOLD FAMILY PROTEIN"/>
    <property type="match status" value="1"/>
</dbReference>
<accession>A0A7D6V6S7</accession>
<dbReference type="EMBL" id="CP059399">
    <property type="protein sequence ID" value="QLY27791.1"/>
    <property type="molecule type" value="Genomic_DNA"/>
</dbReference>
<evidence type="ECO:0000313" key="3">
    <source>
        <dbReference type="Proteomes" id="UP000515512"/>
    </source>
</evidence>
<feature type="domain" description="AB hydrolase-1" evidence="1">
    <location>
        <begin position="33"/>
        <end position="271"/>
    </location>
</feature>
<keyword evidence="3" id="KW-1185">Reference proteome</keyword>
<gene>
    <name evidence="2" type="ORF">H0264_20275</name>
</gene>
<dbReference type="GO" id="GO:0016787">
    <property type="term" value="F:hydrolase activity"/>
    <property type="evidence" value="ECO:0007669"/>
    <property type="project" value="UniProtKB-KW"/>
</dbReference>
<evidence type="ECO:0000259" key="1">
    <source>
        <dbReference type="Pfam" id="PF12697"/>
    </source>
</evidence>
<protein>
    <submittedName>
        <fullName evidence="2">Alpha/beta hydrolase</fullName>
    </submittedName>
</protein>
<keyword evidence="2" id="KW-0378">Hydrolase</keyword>
<sequence>MGSESDAEFLGDTVISADGTRIAYATAGSGPGVIVVPGVLSVASGFARFAQALGQGFTVHLMERRGRGQSGPQGTGYSIAKDCEDLRALQDKTGAAMIVGHSYGGLIALESARGNPGITRLALYEPGVSIAGSVPSGWMPAYEKYLEQGKPFDAFVEFVRDMGPENMRKVPRWMFRRMMPLFMKAPEKEMVVGQLAENLREHREIVRLTDTYPNYREVTAAVLLMAGDKDVQQRTAPDHRRLAEVIPVCELRTVPGLDHFGIDKGAPERVAGIVGEFFSHR</sequence>
<dbReference type="SUPFAM" id="SSF53474">
    <property type="entry name" value="alpha/beta-Hydrolases"/>
    <property type="match status" value="1"/>
</dbReference>
<dbReference type="InterPro" id="IPR050471">
    <property type="entry name" value="AB_hydrolase"/>
</dbReference>
<dbReference type="KEGG" id="nhu:H0264_20275"/>
<evidence type="ECO:0000313" key="2">
    <source>
        <dbReference type="EMBL" id="QLY27791.1"/>
    </source>
</evidence>
<organism evidence="2 3">
    <name type="scientific">Nocardia huaxiensis</name>
    <dbReference type="NCBI Taxonomy" id="2755382"/>
    <lineage>
        <taxon>Bacteria</taxon>
        <taxon>Bacillati</taxon>
        <taxon>Actinomycetota</taxon>
        <taxon>Actinomycetes</taxon>
        <taxon>Mycobacteriales</taxon>
        <taxon>Nocardiaceae</taxon>
        <taxon>Nocardia</taxon>
    </lineage>
</organism>
<name>A0A7D6V6S7_9NOCA</name>